<evidence type="ECO:0000256" key="1">
    <source>
        <dbReference type="ARBA" id="ARBA00009437"/>
    </source>
</evidence>
<dbReference type="Gene3D" id="3.40.190.10">
    <property type="entry name" value="Periplasmic binding protein-like II"/>
    <property type="match status" value="2"/>
</dbReference>
<dbReference type="AlphaFoldDB" id="A0A242U1D4"/>
<dbReference type="Gene3D" id="1.10.10.10">
    <property type="entry name" value="Winged helix-like DNA-binding domain superfamily/Winged helix DNA-binding domain"/>
    <property type="match status" value="1"/>
</dbReference>
<dbReference type="GO" id="GO:0043565">
    <property type="term" value="F:sequence-specific DNA binding"/>
    <property type="evidence" value="ECO:0007669"/>
    <property type="project" value="TreeGrafter"/>
</dbReference>
<dbReference type="PANTHER" id="PTHR30537">
    <property type="entry name" value="HTH-TYPE TRANSCRIPTIONAL REGULATOR"/>
    <property type="match status" value="1"/>
</dbReference>
<dbReference type="PANTHER" id="PTHR30537:SF26">
    <property type="entry name" value="GLYCINE CLEAVAGE SYSTEM TRANSCRIPTIONAL ACTIVATOR"/>
    <property type="match status" value="1"/>
</dbReference>
<keyword evidence="2" id="KW-0805">Transcription regulation</keyword>
<dbReference type="GO" id="GO:0006351">
    <property type="term" value="P:DNA-templated transcription"/>
    <property type="evidence" value="ECO:0007669"/>
    <property type="project" value="TreeGrafter"/>
</dbReference>
<dbReference type="EMBL" id="NGIR01000032">
    <property type="protein sequence ID" value="OTU25877.1"/>
    <property type="molecule type" value="Genomic_DNA"/>
</dbReference>
<evidence type="ECO:0000256" key="3">
    <source>
        <dbReference type="ARBA" id="ARBA00023125"/>
    </source>
</evidence>
<dbReference type="NCBIfam" id="NF008352">
    <property type="entry name" value="PRK11139.1"/>
    <property type="match status" value="1"/>
</dbReference>
<dbReference type="InterPro" id="IPR036388">
    <property type="entry name" value="WH-like_DNA-bd_sf"/>
</dbReference>
<gene>
    <name evidence="6" type="ORF">CAT59_16810</name>
</gene>
<dbReference type="FunFam" id="1.10.10.10:FF:000038">
    <property type="entry name" value="Glycine cleavage system transcriptional activator"/>
    <property type="match status" value="1"/>
</dbReference>
<dbReference type="InterPro" id="IPR036390">
    <property type="entry name" value="WH_DNA-bd_sf"/>
</dbReference>
<dbReference type="SUPFAM" id="SSF53850">
    <property type="entry name" value="Periplasmic binding protein-like II"/>
    <property type="match status" value="1"/>
</dbReference>
<dbReference type="InterPro" id="IPR005119">
    <property type="entry name" value="LysR_subst-bd"/>
</dbReference>
<organism evidence="6 7">
    <name type="scientific">Acinetobacter pittii</name>
    <name type="common">Acinetobacter genomosp. 3</name>
    <dbReference type="NCBI Taxonomy" id="48296"/>
    <lineage>
        <taxon>Bacteria</taxon>
        <taxon>Pseudomonadati</taxon>
        <taxon>Pseudomonadota</taxon>
        <taxon>Gammaproteobacteria</taxon>
        <taxon>Moraxellales</taxon>
        <taxon>Moraxellaceae</taxon>
        <taxon>Acinetobacter</taxon>
        <taxon>Acinetobacter calcoaceticus/baumannii complex</taxon>
    </lineage>
</organism>
<comment type="caution">
    <text evidence="6">The sequence shown here is derived from an EMBL/GenBank/DDBJ whole genome shotgun (WGS) entry which is preliminary data.</text>
</comment>
<keyword evidence="3" id="KW-0238">DNA-binding</keyword>
<dbReference type="InterPro" id="IPR058163">
    <property type="entry name" value="LysR-type_TF_proteobact-type"/>
</dbReference>
<dbReference type="Pfam" id="PF03466">
    <property type="entry name" value="LysR_substrate"/>
    <property type="match status" value="1"/>
</dbReference>
<dbReference type="PROSITE" id="PS50931">
    <property type="entry name" value="HTH_LYSR"/>
    <property type="match status" value="1"/>
</dbReference>
<dbReference type="Proteomes" id="UP000195162">
    <property type="component" value="Unassembled WGS sequence"/>
</dbReference>
<dbReference type="RefSeq" id="WP_086376200.1">
    <property type="nucleotide sequence ID" value="NZ_JADVOL010000007.1"/>
</dbReference>
<reference evidence="6 7" key="1">
    <citation type="submission" date="2017-05" db="EMBL/GenBank/DDBJ databases">
        <authorList>
            <person name="Song R."/>
            <person name="Chenine A.L."/>
            <person name="Ruprecht R.M."/>
        </authorList>
    </citation>
    <scope>NUCLEOTIDE SEQUENCE [LARGE SCALE GENOMIC DNA]</scope>
    <source>
        <strain evidence="6 7">ARLG1955</strain>
    </source>
</reference>
<protein>
    <submittedName>
        <fullName evidence="6">LysR family transcriptional regulator</fullName>
    </submittedName>
</protein>
<evidence type="ECO:0000256" key="4">
    <source>
        <dbReference type="ARBA" id="ARBA00023163"/>
    </source>
</evidence>
<comment type="similarity">
    <text evidence="1">Belongs to the LysR transcriptional regulatory family.</text>
</comment>
<proteinExistence type="inferred from homology"/>
<dbReference type="Pfam" id="PF00126">
    <property type="entry name" value="HTH_1"/>
    <property type="match status" value="1"/>
</dbReference>
<evidence type="ECO:0000259" key="5">
    <source>
        <dbReference type="PROSITE" id="PS50931"/>
    </source>
</evidence>
<dbReference type="PRINTS" id="PR00039">
    <property type="entry name" value="HTHLYSR"/>
</dbReference>
<evidence type="ECO:0000313" key="7">
    <source>
        <dbReference type="Proteomes" id="UP000195162"/>
    </source>
</evidence>
<dbReference type="InterPro" id="IPR000847">
    <property type="entry name" value="LysR_HTH_N"/>
</dbReference>
<sequence>MNQANRLPSLNALKAFEAASRHLNFKLAAEELNVTQSAIAQQIRSLEEELGSKLFERHSKGVTLTPNGRSYSHIITQAFNLIFEATQSFRHSNKHITISVTPTFASKWLIPRLNQFTQTHPDIDLQILATERISHFQNDGVDLAIRYGKPPFGAGLHTELLLQDSFIAVASPHLIPLKNQPLDLNDLYKYTLLHDANNLWPHFLDKLEVKKTKNLFKNIRFNQTLLAIDAAVAAQGITLSNPIFVSSDLETGKLIKIFEQDLKMETGFYLVTPRYSINAESIAKVRKWLFDQFN</sequence>
<dbReference type="CDD" id="cd08432">
    <property type="entry name" value="PBP2_GcdR_TrpI_HvrB_AmpR_like"/>
    <property type="match status" value="1"/>
</dbReference>
<evidence type="ECO:0000313" key="6">
    <source>
        <dbReference type="EMBL" id="OTU25877.1"/>
    </source>
</evidence>
<dbReference type="SUPFAM" id="SSF46785">
    <property type="entry name" value="Winged helix' DNA-binding domain"/>
    <property type="match status" value="1"/>
</dbReference>
<name>A0A242U1D4_ACIPI</name>
<accession>A0A242U1D4</accession>
<feature type="domain" description="HTH lysR-type" evidence="5">
    <location>
        <begin position="8"/>
        <end position="65"/>
    </location>
</feature>
<keyword evidence="4" id="KW-0804">Transcription</keyword>
<dbReference type="GO" id="GO:0003700">
    <property type="term" value="F:DNA-binding transcription factor activity"/>
    <property type="evidence" value="ECO:0007669"/>
    <property type="project" value="InterPro"/>
</dbReference>
<evidence type="ECO:0000256" key="2">
    <source>
        <dbReference type="ARBA" id="ARBA00023015"/>
    </source>
</evidence>